<organism evidence="1 2">
    <name type="scientific">Oceanobacillus iheyensis (strain DSM 14371 / CIP 107618 / JCM 11309 / KCTC 3954 / HTE831)</name>
    <dbReference type="NCBI Taxonomy" id="221109"/>
    <lineage>
        <taxon>Bacteria</taxon>
        <taxon>Bacillati</taxon>
        <taxon>Bacillota</taxon>
        <taxon>Bacilli</taxon>
        <taxon>Bacillales</taxon>
        <taxon>Bacillaceae</taxon>
        <taxon>Oceanobacillus</taxon>
    </lineage>
</organism>
<sequence>MESSIPLQVSDEFKSNYYELFYELSKEAFEAAKRDSGAGRFMTKKQCCEFIGISFGHLQKLEKHGLPVIELEGKVLVDREDVIKFMSKYKKIENIKQII</sequence>
<dbReference type="Proteomes" id="UP000000822">
    <property type="component" value="Chromosome"/>
</dbReference>
<protein>
    <recommendedName>
        <fullName evidence="3">DNA-binding protein</fullName>
    </recommendedName>
</protein>
<dbReference type="STRING" id="221109.gene:10732345"/>
<evidence type="ECO:0000313" key="2">
    <source>
        <dbReference type="Proteomes" id="UP000000822"/>
    </source>
</evidence>
<reference evidence="1 2" key="2">
    <citation type="journal article" date="2002" name="Nucleic Acids Res.">
        <title>Genome sequence of Oceanobacillus iheyensis isolated from the Iheya Ridge and its unexpected adaptive capabilities to extreme environments.</title>
        <authorList>
            <person name="Takami H."/>
            <person name="Takaki Y."/>
            <person name="Uchiyama I."/>
        </authorList>
    </citation>
    <scope>NUCLEOTIDE SEQUENCE [LARGE SCALE GENOMIC DNA]</scope>
    <source>
        <strain evidence="2">DSM 14371 / CIP 107618 / JCM 11309 / KCTC 3954 / HTE831</strain>
    </source>
</reference>
<dbReference type="RefSeq" id="WP_011064556.1">
    <property type="nucleotide sequence ID" value="NC_004193.1"/>
</dbReference>
<evidence type="ECO:0008006" key="3">
    <source>
        <dbReference type="Google" id="ProtNLM"/>
    </source>
</evidence>
<proteinExistence type="predicted"/>
<dbReference type="SUPFAM" id="SSF46955">
    <property type="entry name" value="Putative DNA-binding domain"/>
    <property type="match status" value="1"/>
</dbReference>
<accession>Q8ETV0</accession>
<evidence type="ECO:0000313" key="1">
    <source>
        <dbReference type="EMBL" id="BAC12111.1"/>
    </source>
</evidence>
<dbReference type="EMBL" id="BA000028">
    <property type="protein sequence ID" value="BAC12111.1"/>
    <property type="molecule type" value="Genomic_DNA"/>
</dbReference>
<name>Q8ETV0_OCEIH</name>
<keyword evidence="2" id="KW-1185">Reference proteome</keyword>
<gene>
    <name evidence="1" type="ordered locus">OB0155</name>
</gene>
<reference evidence="1 2" key="1">
    <citation type="journal article" date="2001" name="FEMS Microbiol. Lett.">
        <title>Oceanobacillus iheyensis gen. nov., sp. nov., a deep-sea extremely halotolerant and alkaliphilic species isolated from a depth of 1050 m on the Iheya Ridge.</title>
        <authorList>
            <person name="Lu J."/>
            <person name="Nogi Y."/>
            <person name="Takami H."/>
        </authorList>
    </citation>
    <scope>NUCLEOTIDE SEQUENCE [LARGE SCALE GENOMIC DNA]</scope>
    <source>
        <strain evidence="2">DSM 14371 / CIP 107618 / JCM 11309 / KCTC 3954 / HTE831</strain>
    </source>
</reference>
<dbReference type="AlphaFoldDB" id="Q8ETV0"/>
<dbReference type="InterPro" id="IPR009061">
    <property type="entry name" value="DNA-bd_dom_put_sf"/>
</dbReference>
<dbReference type="OrthoDB" id="2876156at2"/>
<dbReference type="HOGENOM" id="CLU_169549_3_1_9"/>
<dbReference type="KEGG" id="oih:OB0155"/>